<dbReference type="CDD" id="cd03442">
    <property type="entry name" value="BFIT_BACH"/>
    <property type="match status" value="1"/>
</dbReference>
<keyword evidence="2 3" id="KW-0378">Hydrolase</keyword>
<gene>
    <name evidence="5" type="ORF">QQ008_10795</name>
</gene>
<evidence type="ECO:0000259" key="4">
    <source>
        <dbReference type="PROSITE" id="PS51770"/>
    </source>
</evidence>
<dbReference type="EMBL" id="JAUJEA010000003">
    <property type="protein sequence ID" value="MDN5201856.1"/>
    <property type="molecule type" value="Genomic_DNA"/>
</dbReference>
<dbReference type="InterPro" id="IPR006683">
    <property type="entry name" value="Thioestr_dom"/>
</dbReference>
<dbReference type="PROSITE" id="PS51770">
    <property type="entry name" value="HOTDOG_ACOT"/>
    <property type="match status" value="1"/>
</dbReference>
<evidence type="ECO:0000256" key="1">
    <source>
        <dbReference type="ARBA" id="ARBA00010458"/>
    </source>
</evidence>
<keyword evidence="6" id="KW-1185">Reference proteome</keyword>
<comment type="similarity">
    <text evidence="1">Belongs to the acyl coenzyme A hydrolase family.</text>
</comment>
<dbReference type="SUPFAM" id="SSF54637">
    <property type="entry name" value="Thioesterase/thiol ester dehydrase-isomerase"/>
    <property type="match status" value="1"/>
</dbReference>
<accession>A0ABT8KMA8</accession>
<dbReference type="RefSeq" id="WP_346751881.1">
    <property type="nucleotide sequence ID" value="NZ_JAUJEA010000003.1"/>
</dbReference>
<feature type="domain" description="HotDog ACOT-type" evidence="4">
    <location>
        <begin position="12"/>
        <end position="124"/>
    </location>
</feature>
<evidence type="ECO:0000313" key="6">
    <source>
        <dbReference type="Proteomes" id="UP001172082"/>
    </source>
</evidence>
<organism evidence="5 6">
    <name type="scientific">Splendidivirga corallicola</name>
    <dbReference type="NCBI Taxonomy" id="3051826"/>
    <lineage>
        <taxon>Bacteria</taxon>
        <taxon>Pseudomonadati</taxon>
        <taxon>Bacteroidota</taxon>
        <taxon>Cytophagia</taxon>
        <taxon>Cytophagales</taxon>
        <taxon>Splendidivirgaceae</taxon>
        <taxon>Splendidivirga</taxon>
    </lineage>
</organism>
<evidence type="ECO:0000256" key="3">
    <source>
        <dbReference type="PROSITE-ProRule" id="PRU01106"/>
    </source>
</evidence>
<dbReference type="Proteomes" id="UP001172082">
    <property type="component" value="Unassembled WGS sequence"/>
</dbReference>
<dbReference type="InterPro" id="IPR040170">
    <property type="entry name" value="Cytosol_ACT"/>
</dbReference>
<dbReference type="Gene3D" id="3.10.129.10">
    <property type="entry name" value="Hotdog Thioesterase"/>
    <property type="match status" value="1"/>
</dbReference>
<protein>
    <submittedName>
        <fullName evidence="5">Acyl-CoA thioesterase</fullName>
        <ecNumber evidence="5">3.1.2.20</ecNumber>
    </submittedName>
</protein>
<reference evidence="5" key="1">
    <citation type="submission" date="2023-06" db="EMBL/GenBank/DDBJ databases">
        <title>Genomic of Parafulvivirga corallium.</title>
        <authorList>
            <person name="Wang G."/>
        </authorList>
    </citation>
    <scope>NUCLEOTIDE SEQUENCE</scope>
    <source>
        <strain evidence="5">BMA10</strain>
    </source>
</reference>
<proteinExistence type="inferred from homology"/>
<dbReference type="GO" id="GO:0047617">
    <property type="term" value="F:fatty acyl-CoA hydrolase activity"/>
    <property type="evidence" value="ECO:0007669"/>
    <property type="project" value="UniProtKB-EC"/>
</dbReference>
<sequence length="131" mass="14741">MSTETEIRNRIEAATTSIFKAVFPNTTNHYDTLFGGTALKLMDEVAFITATRFSRKRVVTVSSDKVDFKKPIPAGTLVELEGKVIKVGTTSLKIRVNIFIEQMYSNHRERAIEGIFTFVAVDENRNPTKVL</sequence>
<dbReference type="PANTHER" id="PTHR11049:SF24">
    <property type="entry name" value="CYTOSOLIC ACYL COENZYME A THIOESTER HYDROLASE"/>
    <property type="match status" value="1"/>
</dbReference>
<dbReference type="InterPro" id="IPR029069">
    <property type="entry name" value="HotDog_dom_sf"/>
</dbReference>
<evidence type="ECO:0000256" key="2">
    <source>
        <dbReference type="ARBA" id="ARBA00022801"/>
    </source>
</evidence>
<evidence type="ECO:0000313" key="5">
    <source>
        <dbReference type="EMBL" id="MDN5201856.1"/>
    </source>
</evidence>
<dbReference type="InterPro" id="IPR033120">
    <property type="entry name" value="HOTDOG_ACOT"/>
</dbReference>
<dbReference type="Pfam" id="PF03061">
    <property type="entry name" value="4HBT"/>
    <property type="match status" value="1"/>
</dbReference>
<dbReference type="PANTHER" id="PTHR11049">
    <property type="entry name" value="ACYL COENZYME A THIOESTER HYDROLASE"/>
    <property type="match status" value="1"/>
</dbReference>
<dbReference type="EC" id="3.1.2.20" evidence="5"/>
<name>A0ABT8KMA8_9BACT</name>
<comment type="caution">
    <text evidence="5">The sequence shown here is derived from an EMBL/GenBank/DDBJ whole genome shotgun (WGS) entry which is preliminary data.</text>
</comment>